<feature type="domain" description="C3H1-type" evidence="6">
    <location>
        <begin position="234"/>
        <end position="262"/>
    </location>
</feature>
<feature type="zinc finger region" description="C3H1-type" evidence="4">
    <location>
        <begin position="234"/>
        <end position="262"/>
    </location>
</feature>
<protein>
    <submittedName>
        <fullName evidence="8">Uncharacterized protein</fullName>
    </submittedName>
</protein>
<accession>A0A976NY59</accession>
<dbReference type="Pfam" id="PF12874">
    <property type="entry name" value="zf-met"/>
    <property type="match status" value="1"/>
</dbReference>
<dbReference type="Gene3D" id="3.30.160.60">
    <property type="entry name" value="Classic Zinc Finger"/>
    <property type="match status" value="1"/>
</dbReference>
<evidence type="ECO:0000259" key="6">
    <source>
        <dbReference type="PROSITE" id="PS50103"/>
    </source>
</evidence>
<feature type="domain" description="C3H1-type" evidence="6">
    <location>
        <begin position="196"/>
        <end position="223"/>
    </location>
</feature>
<dbReference type="GeneID" id="94344777"/>
<evidence type="ECO:0000256" key="4">
    <source>
        <dbReference type="PROSITE-ProRule" id="PRU00723"/>
    </source>
</evidence>
<keyword evidence="3 4" id="KW-0862">Zinc</keyword>
<sequence length="279" mass="32179">MEPIAKRLKQSAEYAVPSKKNFIEKEDIAARIEQLEAELHESDNDSSDSRSESEFENGKTKAVVNLSAYASERIKALPQNMLPAVSLSSSVSPCKQMRLKMEQKNQIAEKNLEELRDAISFPSKVPFACKACKYIGQDLATFQAHRASKEHLERLQIGDKALHCSRCKKSFTSLTQLDEHRAGKWHKQRAHQKKERHTLKVCYDFIRGECKWGDRCNFEHTTTQAMRSGRALDKYRKRICDSFASTKSCRYGEKCLFLHNRKIDTFIETRLQELQDAEE</sequence>
<dbReference type="InterPro" id="IPR000571">
    <property type="entry name" value="Znf_CCCH"/>
</dbReference>
<dbReference type="OrthoDB" id="1914176at2759"/>
<dbReference type="EMBL" id="SHOA02000012">
    <property type="protein sequence ID" value="TDH72161.1"/>
    <property type="molecule type" value="Genomic_DNA"/>
</dbReference>
<dbReference type="Pfam" id="PF00642">
    <property type="entry name" value="zf-CCCH"/>
    <property type="match status" value="1"/>
</dbReference>
<name>A0A976NY59_BRELC</name>
<feature type="zinc finger region" description="C3H1-type" evidence="4">
    <location>
        <begin position="196"/>
        <end position="223"/>
    </location>
</feature>
<reference evidence="8 9" key="1">
    <citation type="journal article" date="2021" name="Genome Biol.">
        <title>AFLAP: assembly-free linkage analysis pipeline using k-mers from genome sequencing data.</title>
        <authorList>
            <person name="Fletcher K."/>
            <person name="Zhang L."/>
            <person name="Gil J."/>
            <person name="Han R."/>
            <person name="Cavanaugh K."/>
            <person name="Michelmore R."/>
        </authorList>
    </citation>
    <scope>NUCLEOTIDE SEQUENCE [LARGE SCALE GENOMIC DNA]</scope>
    <source>
        <strain evidence="8 9">SF5</strain>
    </source>
</reference>
<gene>
    <name evidence="8" type="ORF">CCR75_001001</name>
</gene>
<dbReference type="GO" id="GO:0008270">
    <property type="term" value="F:zinc ion binding"/>
    <property type="evidence" value="ECO:0007669"/>
    <property type="project" value="UniProtKB-KW"/>
</dbReference>
<dbReference type="RefSeq" id="XP_067821660.1">
    <property type="nucleotide sequence ID" value="XM_067959106.1"/>
</dbReference>
<dbReference type="SUPFAM" id="SSF90229">
    <property type="entry name" value="CCCH zinc finger"/>
    <property type="match status" value="2"/>
</dbReference>
<dbReference type="PROSITE" id="PS00028">
    <property type="entry name" value="ZINC_FINGER_C2H2_1"/>
    <property type="match status" value="1"/>
</dbReference>
<dbReference type="KEGG" id="blac:94344777"/>
<dbReference type="SUPFAM" id="SSF57667">
    <property type="entry name" value="beta-beta-alpha zinc fingers"/>
    <property type="match status" value="1"/>
</dbReference>
<dbReference type="AlphaFoldDB" id="A0A976NY59"/>
<dbReference type="SMART" id="SM00356">
    <property type="entry name" value="ZnF_C3H1"/>
    <property type="match status" value="2"/>
</dbReference>
<dbReference type="InterPro" id="IPR036855">
    <property type="entry name" value="Znf_CCCH_sf"/>
</dbReference>
<keyword evidence="9" id="KW-1185">Reference proteome</keyword>
<dbReference type="InterPro" id="IPR013087">
    <property type="entry name" value="Znf_C2H2_type"/>
</dbReference>
<evidence type="ECO:0000313" key="8">
    <source>
        <dbReference type="EMBL" id="TDH72161.1"/>
    </source>
</evidence>
<feature type="domain" description="C2H2-type" evidence="7">
    <location>
        <begin position="162"/>
        <end position="191"/>
    </location>
</feature>
<evidence type="ECO:0000256" key="1">
    <source>
        <dbReference type="ARBA" id="ARBA00022723"/>
    </source>
</evidence>
<dbReference type="InterPro" id="IPR036236">
    <property type="entry name" value="Znf_C2H2_sf"/>
</dbReference>
<keyword evidence="2 4" id="KW-0863">Zinc-finger</keyword>
<organism evidence="8 9">
    <name type="scientific">Bremia lactucae</name>
    <name type="common">Lettuce downy mildew</name>
    <dbReference type="NCBI Taxonomy" id="4779"/>
    <lineage>
        <taxon>Eukaryota</taxon>
        <taxon>Sar</taxon>
        <taxon>Stramenopiles</taxon>
        <taxon>Oomycota</taxon>
        <taxon>Peronosporomycetes</taxon>
        <taxon>Peronosporales</taxon>
        <taxon>Peronosporaceae</taxon>
        <taxon>Bremia</taxon>
    </lineage>
</organism>
<keyword evidence="1 4" id="KW-0479">Metal-binding</keyword>
<feature type="region of interest" description="Disordered" evidence="5">
    <location>
        <begin position="36"/>
        <end position="57"/>
    </location>
</feature>
<evidence type="ECO:0000313" key="9">
    <source>
        <dbReference type="Proteomes" id="UP000294530"/>
    </source>
</evidence>
<evidence type="ECO:0000256" key="3">
    <source>
        <dbReference type="ARBA" id="ARBA00022833"/>
    </source>
</evidence>
<dbReference type="PROSITE" id="PS50157">
    <property type="entry name" value="ZINC_FINGER_C2H2_2"/>
    <property type="match status" value="1"/>
</dbReference>
<evidence type="ECO:0000256" key="5">
    <source>
        <dbReference type="SAM" id="MobiDB-lite"/>
    </source>
</evidence>
<evidence type="ECO:0000259" key="7">
    <source>
        <dbReference type="PROSITE" id="PS50157"/>
    </source>
</evidence>
<dbReference type="Gene3D" id="4.10.1000.10">
    <property type="entry name" value="Zinc finger, CCCH-type"/>
    <property type="match status" value="1"/>
</dbReference>
<dbReference type="PROSITE" id="PS50103">
    <property type="entry name" value="ZF_C3H1"/>
    <property type="match status" value="2"/>
</dbReference>
<comment type="caution">
    <text evidence="8">The sequence shown here is derived from an EMBL/GenBank/DDBJ whole genome shotgun (WGS) entry which is preliminary data.</text>
</comment>
<evidence type="ECO:0000256" key="2">
    <source>
        <dbReference type="ARBA" id="ARBA00022771"/>
    </source>
</evidence>
<dbReference type="Proteomes" id="UP000294530">
    <property type="component" value="Unassembled WGS sequence"/>
</dbReference>
<proteinExistence type="predicted"/>